<evidence type="ECO:0000259" key="2">
    <source>
        <dbReference type="Pfam" id="PF08327"/>
    </source>
</evidence>
<name>A0A839QBB5_MYCIR</name>
<keyword evidence="4" id="KW-1185">Reference proteome</keyword>
<dbReference type="EMBL" id="JACHVU010000017">
    <property type="protein sequence ID" value="MBB2993429.1"/>
    <property type="molecule type" value="Genomic_DNA"/>
</dbReference>
<gene>
    <name evidence="3" type="ORF">FHR72_004938</name>
</gene>
<accession>A0A839QBB5</accession>
<dbReference type="InterPro" id="IPR023393">
    <property type="entry name" value="START-like_dom_sf"/>
</dbReference>
<proteinExistence type="inferred from homology"/>
<organism evidence="3 4">
    <name type="scientific">Mycolicibacterium iranicum</name>
    <name type="common">Mycobacterium iranicum</name>
    <dbReference type="NCBI Taxonomy" id="912594"/>
    <lineage>
        <taxon>Bacteria</taxon>
        <taxon>Bacillati</taxon>
        <taxon>Actinomycetota</taxon>
        <taxon>Actinomycetes</taxon>
        <taxon>Mycobacteriales</taxon>
        <taxon>Mycobacteriaceae</taxon>
        <taxon>Mycolicibacterium</taxon>
    </lineage>
</organism>
<dbReference type="SUPFAM" id="SSF55961">
    <property type="entry name" value="Bet v1-like"/>
    <property type="match status" value="1"/>
</dbReference>
<protein>
    <submittedName>
        <fullName evidence="3">Uncharacterized protein YndB with AHSA1/START domain</fullName>
    </submittedName>
</protein>
<dbReference type="Pfam" id="PF08327">
    <property type="entry name" value="AHSA1"/>
    <property type="match status" value="1"/>
</dbReference>
<dbReference type="Proteomes" id="UP000550501">
    <property type="component" value="Unassembled WGS sequence"/>
</dbReference>
<sequence length="160" mass="17905">MSVDRIEKQALLDAPLERVWDALIDSSKFGTWFGMRLDGPFVEGATVSGEITETQVDDEIAARQRPYTGAPVTLWIVAVEPLQRLAFRWNPLPDSDFAELTTLVELTLSRQPDGTLLEIVESGFEALPDDHRDRTRDGNSEGWSLQLQLIAKFVALHAAR</sequence>
<comment type="caution">
    <text evidence="3">The sequence shown here is derived from an EMBL/GenBank/DDBJ whole genome shotgun (WGS) entry which is preliminary data.</text>
</comment>
<comment type="similarity">
    <text evidence="1">Belongs to the AHA1 family.</text>
</comment>
<evidence type="ECO:0000313" key="4">
    <source>
        <dbReference type="Proteomes" id="UP000550501"/>
    </source>
</evidence>
<evidence type="ECO:0000313" key="3">
    <source>
        <dbReference type="EMBL" id="MBB2993429.1"/>
    </source>
</evidence>
<dbReference type="AlphaFoldDB" id="A0A839QBB5"/>
<dbReference type="Gene3D" id="3.30.530.20">
    <property type="match status" value="1"/>
</dbReference>
<feature type="domain" description="Activator of Hsp90 ATPase homologue 1/2-like C-terminal" evidence="2">
    <location>
        <begin position="13"/>
        <end position="154"/>
    </location>
</feature>
<evidence type="ECO:0000256" key="1">
    <source>
        <dbReference type="ARBA" id="ARBA00006817"/>
    </source>
</evidence>
<dbReference type="CDD" id="cd08898">
    <property type="entry name" value="SRPBCC_CalC_Aha1-like_5"/>
    <property type="match status" value="1"/>
</dbReference>
<dbReference type="InterPro" id="IPR013538">
    <property type="entry name" value="ASHA1/2-like_C"/>
</dbReference>
<reference evidence="3 4" key="1">
    <citation type="submission" date="2020-08" db="EMBL/GenBank/DDBJ databases">
        <title>The Agave Microbiome: Exploring the role of microbial communities in plant adaptations to desert environments.</title>
        <authorList>
            <person name="Partida-Martinez L.P."/>
        </authorList>
    </citation>
    <scope>NUCLEOTIDE SEQUENCE [LARGE SCALE GENOMIC DNA]</scope>
    <source>
        <strain evidence="3 4">AT2.18</strain>
    </source>
</reference>
<dbReference type="RefSeq" id="WP_183473489.1">
    <property type="nucleotide sequence ID" value="NZ_JACHVU010000017.1"/>
</dbReference>